<evidence type="ECO:0000313" key="2">
    <source>
        <dbReference type="Proteomes" id="UP000499080"/>
    </source>
</evidence>
<organism evidence="1 2">
    <name type="scientific">Araneus ventricosus</name>
    <name type="common">Orbweaver spider</name>
    <name type="synonym">Epeira ventricosa</name>
    <dbReference type="NCBI Taxonomy" id="182803"/>
    <lineage>
        <taxon>Eukaryota</taxon>
        <taxon>Metazoa</taxon>
        <taxon>Ecdysozoa</taxon>
        <taxon>Arthropoda</taxon>
        <taxon>Chelicerata</taxon>
        <taxon>Arachnida</taxon>
        <taxon>Araneae</taxon>
        <taxon>Araneomorphae</taxon>
        <taxon>Entelegynae</taxon>
        <taxon>Araneoidea</taxon>
        <taxon>Araneidae</taxon>
        <taxon>Araneus</taxon>
    </lineage>
</organism>
<reference evidence="1 2" key="1">
    <citation type="journal article" date="2019" name="Sci. Rep.">
        <title>Orb-weaving spider Araneus ventricosus genome elucidates the spidroin gene catalogue.</title>
        <authorList>
            <person name="Kono N."/>
            <person name="Nakamura H."/>
            <person name="Ohtoshi R."/>
            <person name="Moran D.A.P."/>
            <person name="Shinohara A."/>
            <person name="Yoshida Y."/>
            <person name="Fujiwara M."/>
            <person name="Mori M."/>
            <person name="Tomita M."/>
            <person name="Arakawa K."/>
        </authorList>
    </citation>
    <scope>NUCLEOTIDE SEQUENCE [LARGE SCALE GENOMIC DNA]</scope>
</reference>
<dbReference type="EMBL" id="BGPR01019433">
    <property type="protein sequence ID" value="GBN81903.1"/>
    <property type="molecule type" value="Genomic_DNA"/>
</dbReference>
<comment type="caution">
    <text evidence="1">The sequence shown here is derived from an EMBL/GenBank/DDBJ whole genome shotgun (WGS) entry which is preliminary data.</text>
</comment>
<evidence type="ECO:0000313" key="1">
    <source>
        <dbReference type="EMBL" id="GBN81903.1"/>
    </source>
</evidence>
<sequence length="187" mass="20934">MYHVSGGHSFVSSTKAAVSPRYGPGFQNGLLGNAFGDSVRKVKLQPFPSLLSGIDRIGQMDYIYPDKPFQNTINVLAASILNEHLLSSDIETTLLASESRLRQTVFDRGWWNMVPEKTAVPTVLARKRNHYLGDFDDDDMNSANKGTQITFYCSSQRKMENENKNAEKKPRLGRKEALYIMINAIGS</sequence>
<name>A0A4Y2S1T8_ARAVE</name>
<keyword evidence="2" id="KW-1185">Reference proteome</keyword>
<proteinExistence type="predicted"/>
<dbReference type="AlphaFoldDB" id="A0A4Y2S1T8"/>
<gene>
    <name evidence="1" type="ORF">AVEN_33337_1</name>
</gene>
<dbReference type="Proteomes" id="UP000499080">
    <property type="component" value="Unassembled WGS sequence"/>
</dbReference>
<accession>A0A4Y2S1T8</accession>
<dbReference type="OrthoDB" id="7668347at2759"/>
<protein>
    <submittedName>
        <fullName evidence="1">Uncharacterized protein</fullName>
    </submittedName>
</protein>